<reference evidence="1 2" key="1">
    <citation type="submission" date="2020-08" db="EMBL/GenBank/DDBJ databases">
        <title>Genome sequence of Sphingomonas sediminicola KACC 15039T.</title>
        <authorList>
            <person name="Hyun D.-W."/>
            <person name="Bae J.-W."/>
        </authorList>
    </citation>
    <scope>NUCLEOTIDE SEQUENCE [LARGE SCALE GENOMIC DNA]</scope>
    <source>
        <strain evidence="1 2">KACC 15039</strain>
    </source>
</reference>
<dbReference type="Proteomes" id="UP000516105">
    <property type="component" value="Chromosome"/>
</dbReference>
<name>A0ABX6TBC2_9SPHN</name>
<evidence type="ECO:0008006" key="3">
    <source>
        <dbReference type="Google" id="ProtNLM"/>
    </source>
</evidence>
<keyword evidence="2" id="KW-1185">Reference proteome</keyword>
<gene>
    <name evidence="1" type="ORF">H9L14_09335</name>
</gene>
<proteinExistence type="predicted"/>
<evidence type="ECO:0000313" key="2">
    <source>
        <dbReference type="Proteomes" id="UP000516105"/>
    </source>
</evidence>
<sequence>MRQLVSLSTIAIVSGGLASPVAAQQVVRQSNGELNVEFPGPCTVHYNRNLTIESVDRSCTSYQRAQAERAIAPYRGGYPGYPPQPGYPGYPGNDHTYYDPQYPGANRQYRITDIRYDRVQFADGCRVYYNWMGQHLRSKGGCNIRQRSIADRAMADWRRHSGYYPGGGGYNPGGSWNDIMLLPSYDGGLHVRFTNKCDVYYNARGYRIRADNICSRNQVARADQAARYYRPGIRY</sequence>
<protein>
    <recommendedName>
        <fullName evidence="3">Secreted protein</fullName>
    </recommendedName>
</protein>
<accession>A0ABX6TBC2</accession>
<dbReference type="RefSeq" id="WP_187707885.1">
    <property type="nucleotide sequence ID" value="NZ_CP060782.1"/>
</dbReference>
<organism evidence="1 2">
    <name type="scientific">Sphingomonas sediminicola</name>
    <dbReference type="NCBI Taxonomy" id="386874"/>
    <lineage>
        <taxon>Bacteria</taxon>
        <taxon>Pseudomonadati</taxon>
        <taxon>Pseudomonadota</taxon>
        <taxon>Alphaproteobacteria</taxon>
        <taxon>Sphingomonadales</taxon>
        <taxon>Sphingomonadaceae</taxon>
        <taxon>Sphingomonas</taxon>
    </lineage>
</organism>
<dbReference type="EMBL" id="CP060782">
    <property type="protein sequence ID" value="QNP44928.1"/>
    <property type="molecule type" value="Genomic_DNA"/>
</dbReference>
<evidence type="ECO:0000313" key="1">
    <source>
        <dbReference type="EMBL" id="QNP44928.1"/>
    </source>
</evidence>